<dbReference type="PANTHER" id="PTHR32063">
    <property type="match status" value="1"/>
</dbReference>
<dbReference type="InterPro" id="IPR001036">
    <property type="entry name" value="Acrflvin-R"/>
</dbReference>
<protein>
    <submittedName>
        <fullName evidence="1">Cobalt-zinc-cadmium resistance protein CzcA</fullName>
    </submittedName>
</protein>
<dbReference type="InterPro" id="IPR027463">
    <property type="entry name" value="AcrB_DN_DC_subdom"/>
</dbReference>
<keyword evidence="2" id="KW-1185">Reference proteome</keyword>
<accession>A0A090Q395</accession>
<evidence type="ECO:0000313" key="1">
    <source>
        <dbReference type="EMBL" id="GAK96682.1"/>
    </source>
</evidence>
<dbReference type="Gene3D" id="3.30.70.1320">
    <property type="entry name" value="Multidrug efflux transporter AcrB pore domain like"/>
    <property type="match status" value="1"/>
</dbReference>
<dbReference type="SUPFAM" id="SSF82693">
    <property type="entry name" value="Multidrug efflux transporter AcrB pore domain, PN1, PN2, PC1 and PC2 subdomains"/>
    <property type="match status" value="2"/>
</dbReference>
<dbReference type="eggNOG" id="COG3696">
    <property type="taxonomic scope" value="Bacteria"/>
</dbReference>
<dbReference type="Gene3D" id="3.30.2090.10">
    <property type="entry name" value="Multidrug efflux transporter AcrB TolC docking domain, DN and DC subdomains"/>
    <property type="match status" value="1"/>
</dbReference>
<dbReference type="Proteomes" id="UP000029221">
    <property type="component" value="Unassembled WGS sequence"/>
</dbReference>
<reference evidence="1" key="1">
    <citation type="journal article" date="2014" name="Genome Announc.">
        <title>Draft Genome Sequences of Marine Flavobacterium Nonlabens Strains NR17, NR24, NR27, NR32, NR33, and Ara13.</title>
        <authorList>
            <person name="Nakanishi M."/>
            <person name="Meirelles P."/>
            <person name="Suzuki R."/>
            <person name="Takatani N."/>
            <person name="Mino S."/>
            <person name="Suda W."/>
            <person name="Oshima K."/>
            <person name="Hattori M."/>
            <person name="Ohkuma M."/>
            <person name="Hosokawa M."/>
            <person name="Miyashita K."/>
            <person name="Thompson F.L."/>
            <person name="Niwa A."/>
            <person name="Sawabe T."/>
            <person name="Sawabe T."/>
        </authorList>
    </citation>
    <scope>NUCLEOTIDE SEQUENCE [LARGE SCALE GENOMIC DNA]</scope>
    <source>
        <strain evidence="1">JCM 19294</strain>
    </source>
</reference>
<dbReference type="Pfam" id="PF00873">
    <property type="entry name" value="ACR_tran"/>
    <property type="match status" value="1"/>
</dbReference>
<dbReference type="AlphaFoldDB" id="A0A090Q395"/>
<sequence length="278" mass="31295">MINRIIDFSINNKFIIGLFTLALIGAGVYSMTQVHIDAVPDITNNQVQVITQSPNLGTEDIEQFVTYPVEVAMSNLPDIKEIRSVSRFGLSVVTVVFDDDMGTYLPRQLVSEKLTEVREQIPEGFGQPSIGPISTGLGEIYQYTLEVEEGYQDDYSAIELRTIQDWIVRRQMAMVPGVVEVNAFGGNKKQYEVAVDPDELRAIGITISDVFQTLESNNQNTGGAYIERNHQPISFVAKVLPEVFRILKIWSSRPLRVFPLKSRMWVTYASEVRCAMVH</sequence>
<dbReference type="Gene3D" id="1.20.1640.10">
    <property type="entry name" value="Multidrug efflux transporter AcrB transmembrane domain"/>
    <property type="match status" value="1"/>
</dbReference>
<dbReference type="Gene3D" id="3.30.70.1430">
    <property type="entry name" value="Multidrug efflux transporter AcrB pore domain"/>
    <property type="match status" value="1"/>
</dbReference>
<dbReference type="EMBL" id="BBML01000003">
    <property type="protein sequence ID" value="GAK96682.1"/>
    <property type="molecule type" value="Genomic_DNA"/>
</dbReference>
<dbReference type="GO" id="GO:0005886">
    <property type="term" value="C:plasma membrane"/>
    <property type="evidence" value="ECO:0007669"/>
    <property type="project" value="TreeGrafter"/>
</dbReference>
<dbReference type="PANTHER" id="PTHR32063:SF24">
    <property type="entry name" value="CATION EFFLUX SYSTEM (ACRB_ACRD_ACRF FAMILY)"/>
    <property type="match status" value="1"/>
</dbReference>
<dbReference type="GO" id="GO:0042910">
    <property type="term" value="F:xenobiotic transmembrane transporter activity"/>
    <property type="evidence" value="ECO:0007669"/>
    <property type="project" value="TreeGrafter"/>
</dbReference>
<comment type="caution">
    <text evidence="1">The sequence shown here is derived from an EMBL/GenBank/DDBJ whole genome shotgun (WGS) entry which is preliminary data.</text>
</comment>
<proteinExistence type="predicted"/>
<organism evidence="1 2">
    <name type="scientific">Nonlabens tegetincola</name>
    <dbReference type="NCBI Taxonomy" id="323273"/>
    <lineage>
        <taxon>Bacteria</taxon>
        <taxon>Pseudomonadati</taxon>
        <taxon>Bacteroidota</taxon>
        <taxon>Flavobacteriia</taxon>
        <taxon>Flavobacteriales</taxon>
        <taxon>Flavobacteriaceae</taxon>
        <taxon>Nonlabens</taxon>
    </lineage>
</organism>
<gene>
    <name evidence="1" type="ORF">JCM19294_991</name>
</gene>
<evidence type="ECO:0000313" key="2">
    <source>
        <dbReference type="Proteomes" id="UP000029221"/>
    </source>
</evidence>
<name>A0A090Q395_9FLAO</name>